<feature type="transmembrane region" description="Helical" evidence="1">
    <location>
        <begin position="122"/>
        <end position="143"/>
    </location>
</feature>
<feature type="transmembrane region" description="Helical" evidence="1">
    <location>
        <begin position="155"/>
        <end position="179"/>
    </location>
</feature>
<proteinExistence type="predicted"/>
<name>A0ABN0PBT4_STASI</name>
<dbReference type="EMBL" id="AXDY01000008">
    <property type="protein sequence ID" value="ERS92952.1"/>
    <property type="molecule type" value="Genomic_DNA"/>
</dbReference>
<protein>
    <recommendedName>
        <fullName evidence="4">ABC-2 transporter permease</fullName>
    </recommendedName>
</protein>
<organism evidence="2 3">
    <name type="scientific">Staphylococcus simulans UMC-CNS-990</name>
    <dbReference type="NCBI Taxonomy" id="1405498"/>
    <lineage>
        <taxon>Bacteria</taxon>
        <taxon>Bacillati</taxon>
        <taxon>Bacillota</taxon>
        <taxon>Bacilli</taxon>
        <taxon>Bacillales</taxon>
        <taxon>Staphylococcaceae</taxon>
        <taxon>Staphylococcus</taxon>
    </lineage>
</organism>
<keyword evidence="1" id="KW-0472">Membrane</keyword>
<evidence type="ECO:0008006" key="4">
    <source>
        <dbReference type="Google" id="ProtNLM"/>
    </source>
</evidence>
<evidence type="ECO:0000313" key="3">
    <source>
        <dbReference type="Proteomes" id="UP000017131"/>
    </source>
</evidence>
<dbReference type="RefSeq" id="WP_023015888.1">
    <property type="nucleotide sequence ID" value="NZ_AXDY01000008.1"/>
</dbReference>
<sequence length="226" mass="25674">MKTLLKRNLLLRKYTLIVYALMIILAPVVLPLIKGDSVWSFIIKNIFAALVMFIIIFDSGQVFRLQFKLGGNKAYYFNHSLPFSARQQLNTHYLTTLLLALAGAIVLIVYNDVPQGAEINSIELMTPLTFIAINLLGHALAFPKSSEVRRDFIPYWGYIVVANIVVPILIAIGFLLIAVVTERFDMMSDKMVEVYINRFVLWSGLLCIAIFVGTYFYQLKKINSNQ</sequence>
<comment type="caution">
    <text evidence="2">The sequence shown here is derived from an EMBL/GenBank/DDBJ whole genome shotgun (WGS) entry which is preliminary data.</text>
</comment>
<feature type="transmembrane region" description="Helical" evidence="1">
    <location>
        <begin position="199"/>
        <end position="217"/>
    </location>
</feature>
<accession>A0ABN0PBT4</accession>
<feature type="transmembrane region" description="Helical" evidence="1">
    <location>
        <begin position="93"/>
        <end position="110"/>
    </location>
</feature>
<evidence type="ECO:0000313" key="2">
    <source>
        <dbReference type="EMBL" id="ERS92952.1"/>
    </source>
</evidence>
<evidence type="ECO:0000256" key="1">
    <source>
        <dbReference type="SAM" id="Phobius"/>
    </source>
</evidence>
<gene>
    <name evidence="2" type="ORF">SSIM_09555</name>
</gene>
<keyword evidence="1" id="KW-1133">Transmembrane helix</keyword>
<dbReference type="Proteomes" id="UP000017131">
    <property type="component" value="Unassembled WGS sequence"/>
</dbReference>
<dbReference type="NCBIfam" id="NF047560">
    <property type="entry name" value="PSM_export_PmtB"/>
    <property type="match status" value="1"/>
</dbReference>
<feature type="transmembrane region" description="Helical" evidence="1">
    <location>
        <begin position="39"/>
        <end position="57"/>
    </location>
</feature>
<keyword evidence="3" id="KW-1185">Reference proteome</keyword>
<keyword evidence="1" id="KW-0812">Transmembrane</keyword>
<feature type="transmembrane region" description="Helical" evidence="1">
    <location>
        <begin position="14"/>
        <end position="33"/>
    </location>
</feature>
<reference evidence="2 3" key="1">
    <citation type="journal article" date="2013" name="Genome Announc.">
        <title>Draft Genome Sequence of Staphylococcus simulans UMC-CNS-990, Isolated from a Case of Chronic Bovine Mastitis.</title>
        <authorList>
            <person name="Calcutt M.J."/>
            <person name="Foecking M.F."/>
            <person name="Hsieh H.Y."/>
            <person name="Perry J."/>
            <person name="Stewart G.C."/>
            <person name="Middleton J.R."/>
        </authorList>
    </citation>
    <scope>NUCLEOTIDE SEQUENCE [LARGE SCALE GENOMIC DNA]</scope>
    <source>
        <strain evidence="2 3">UMC-CNS-990</strain>
    </source>
</reference>